<name>A0AAJ1UX25_9MOLU</name>
<dbReference type="InterPro" id="IPR029060">
    <property type="entry name" value="PIN-like_dom_sf"/>
</dbReference>
<dbReference type="InterPro" id="IPR002421">
    <property type="entry name" value="5-3_exonuclease"/>
</dbReference>
<dbReference type="GO" id="GO:0017108">
    <property type="term" value="F:5'-flap endonuclease activity"/>
    <property type="evidence" value="ECO:0007669"/>
    <property type="project" value="InterPro"/>
</dbReference>
<keyword evidence="7" id="KW-0269">Exonuclease</keyword>
<feature type="domain" description="5'-3' exonuclease" evidence="6">
    <location>
        <begin position="3"/>
        <end position="265"/>
    </location>
</feature>
<dbReference type="InterPro" id="IPR036279">
    <property type="entry name" value="5-3_exonuclease_C_sf"/>
</dbReference>
<evidence type="ECO:0000259" key="6">
    <source>
        <dbReference type="SMART" id="SM00475"/>
    </source>
</evidence>
<evidence type="ECO:0000256" key="1">
    <source>
        <dbReference type="ARBA" id="ARBA00022722"/>
    </source>
</evidence>
<evidence type="ECO:0000313" key="8">
    <source>
        <dbReference type="Proteomes" id="UP001224428"/>
    </source>
</evidence>
<dbReference type="RefSeq" id="WP_283823387.1">
    <property type="nucleotide sequence ID" value="NZ_JASDAY010000001.1"/>
</dbReference>
<organism evidence="7 8">
    <name type="scientific">Mycoplasma phocimorsus</name>
    <dbReference type="NCBI Taxonomy" id="3045839"/>
    <lineage>
        <taxon>Bacteria</taxon>
        <taxon>Bacillati</taxon>
        <taxon>Mycoplasmatota</taxon>
        <taxon>Mollicutes</taxon>
        <taxon>Mycoplasmataceae</taxon>
        <taxon>Mycoplasma</taxon>
    </lineage>
</organism>
<comment type="caution">
    <text evidence="7">The sequence shown here is derived from an EMBL/GenBank/DDBJ whole genome shotgun (WGS) entry which is preliminary data.</text>
</comment>
<sequence>MEKKVLLIDGNLMMFKSFHATNRPGANQWIYNGIHIGGVRVFLSTLISIIEYINPTHLLIAFDSHAKTFRHNAYDQYKAGRGDVDISIFHQFDDIKVILKGLNIKCCEIPGFEADDIIASTYKLFDENDRIYIYSSDKDMYQMLEYKNVEIFFKNPKNKEYLHLNSNNFYDYFGINGDQIVDFKAIAGDSSDNLPGIKGIGPTTAIKLLNKYGSLANIYLHINELTKSQQEKFLTDKDKANQYKYLAQLIYNINFNFLETNLKLKIKNFKDQEYITKYCLENILKKYAKLNN</sequence>
<dbReference type="GO" id="GO:0003677">
    <property type="term" value="F:DNA binding"/>
    <property type="evidence" value="ECO:0007669"/>
    <property type="project" value="UniProtKB-KW"/>
</dbReference>
<keyword evidence="2" id="KW-0378">Hydrolase</keyword>
<dbReference type="SUPFAM" id="SSF88723">
    <property type="entry name" value="PIN domain-like"/>
    <property type="match status" value="1"/>
</dbReference>
<reference evidence="7" key="1">
    <citation type="submission" date="2023-05" db="EMBL/GenBank/DDBJ databases">
        <title>Mycoplasma phocimorsus sp. nov., isolated from Scandinavian patients with seal finger or septic arthritis after contact with seals.</title>
        <authorList>
            <person name="Skafte-Holm A."/>
            <person name="Pedersen T.R."/>
            <person name="Froelund M."/>
            <person name="Stegger M."/>
            <person name="Qvortrup K."/>
            <person name="Michaels D.L."/>
            <person name="Brown D.R."/>
            <person name="Jensen J.S."/>
        </authorList>
    </citation>
    <scope>NUCLEOTIDE SEQUENCE</scope>
    <source>
        <strain evidence="7">M5725</strain>
    </source>
</reference>
<dbReference type="FunFam" id="1.10.150.20:FF:000003">
    <property type="entry name" value="DNA polymerase I"/>
    <property type="match status" value="1"/>
</dbReference>
<evidence type="ECO:0000256" key="4">
    <source>
        <dbReference type="ARBA" id="ARBA00049957"/>
    </source>
</evidence>
<comment type="function">
    <text evidence="4">5'-3' exonuclease acting preferentially on double-stranded DNA.</text>
</comment>
<dbReference type="Gene3D" id="3.40.50.1010">
    <property type="entry name" value="5'-nuclease"/>
    <property type="match status" value="1"/>
</dbReference>
<dbReference type="SMART" id="SM00475">
    <property type="entry name" value="53EXOc"/>
    <property type="match status" value="1"/>
</dbReference>
<dbReference type="Pfam" id="PF02739">
    <property type="entry name" value="5_3_exonuc_N"/>
    <property type="match status" value="1"/>
</dbReference>
<evidence type="ECO:0000256" key="5">
    <source>
        <dbReference type="ARBA" id="ARBA00050026"/>
    </source>
</evidence>
<dbReference type="PANTHER" id="PTHR42646">
    <property type="entry name" value="FLAP ENDONUCLEASE XNI"/>
    <property type="match status" value="1"/>
</dbReference>
<dbReference type="PANTHER" id="PTHR42646:SF2">
    <property type="entry name" value="5'-3' EXONUCLEASE FAMILY PROTEIN"/>
    <property type="match status" value="1"/>
</dbReference>
<evidence type="ECO:0000313" key="7">
    <source>
        <dbReference type="EMBL" id="MDJ1645925.1"/>
    </source>
</evidence>
<dbReference type="SMART" id="SM00279">
    <property type="entry name" value="HhH2"/>
    <property type="match status" value="1"/>
</dbReference>
<dbReference type="Proteomes" id="UP001224428">
    <property type="component" value="Unassembled WGS sequence"/>
</dbReference>
<accession>A0AAJ1UX25</accession>
<evidence type="ECO:0000256" key="3">
    <source>
        <dbReference type="ARBA" id="ARBA00023125"/>
    </source>
</evidence>
<dbReference type="GO" id="GO:0008409">
    <property type="term" value="F:5'-3' exonuclease activity"/>
    <property type="evidence" value="ECO:0007669"/>
    <property type="project" value="InterPro"/>
</dbReference>
<gene>
    <name evidence="7" type="ORF">QLQ80_02430</name>
</gene>
<keyword evidence="1" id="KW-0540">Nuclease</keyword>
<keyword evidence="8" id="KW-1185">Reference proteome</keyword>
<dbReference type="GO" id="GO:0033567">
    <property type="term" value="P:DNA replication, Okazaki fragment processing"/>
    <property type="evidence" value="ECO:0007669"/>
    <property type="project" value="InterPro"/>
</dbReference>
<evidence type="ECO:0000256" key="2">
    <source>
        <dbReference type="ARBA" id="ARBA00022801"/>
    </source>
</evidence>
<dbReference type="InterPro" id="IPR008918">
    <property type="entry name" value="HhH2"/>
</dbReference>
<dbReference type="AlphaFoldDB" id="A0AAJ1UX25"/>
<dbReference type="CDD" id="cd09859">
    <property type="entry name" value="PIN_53EXO"/>
    <property type="match status" value="1"/>
</dbReference>
<keyword evidence="3" id="KW-0238">DNA-binding</keyword>
<dbReference type="CDD" id="cd09898">
    <property type="entry name" value="H3TH_53EXO"/>
    <property type="match status" value="1"/>
</dbReference>
<dbReference type="Gene3D" id="1.10.150.20">
    <property type="entry name" value="5' to 3' exonuclease, C-terminal subdomain"/>
    <property type="match status" value="1"/>
</dbReference>
<protein>
    <recommendedName>
        <fullName evidence="5">5'-3' exonuclease</fullName>
    </recommendedName>
</protein>
<dbReference type="EMBL" id="JASDDP010000021">
    <property type="protein sequence ID" value="MDJ1645925.1"/>
    <property type="molecule type" value="Genomic_DNA"/>
</dbReference>
<dbReference type="InterPro" id="IPR020046">
    <property type="entry name" value="5-3_exonucl_a-hlix_arch_N"/>
</dbReference>
<dbReference type="Pfam" id="PF01367">
    <property type="entry name" value="5_3_exonuc"/>
    <property type="match status" value="1"/>
</dbReference>
<dbReference type="InterPro" id="IPR038969">
    <property type="entry name" value="FEN"/>
</dbReference>
<dbReference type="InterPro" id="IPR020045">
    <property type="entry name" value="DNA_polI_H3TH"/>
</dbReference>
<dbReference type="SUPFAM" id="SSF47807">
    <property type="entry name" value="5' to 3' exonuclease, C-terminal subdomain"/>
    <property type="match status" value="1"/>
</dbReference>
<proteinExistence type="predicted"/>